<evidence type="ECO:0000313" key="4">
    <source>
        <dbReference type="Proteomes" id="UP000042997"/>
    </source>
</evidence>
<evidence type="ECO:0000259" key="2">
    <source>
        <dbReference type="PROSITE" id="PS50994"/>
    </source>
</evidence>
<dbReference type="SUPFAM" id="SSF46689">
    <property type="entry name" value="Homeodomain-like"/>
    <property type="match status" value="1"/>
</dbReference>
<dbReference type="InterPro" id="IPR047656">
    <property type="entry name" value="IS481-like_transpos"/>
</dbReference>
<dbReference type="Pfam" id="PF13565">
    <property type="entry name" value="HTH_32"/>
    <property type="match status" value="1"/>
</dbReference>
<feature type="region of interest" description="Disordered" evidence="1">
    <location>
        <begin position="1"/>
        <end position="23"/>
    </location>
</feature>
<dbReference type="InterPro" id="IPR001584">
    <property type="entry name" value="Integrase_cat-core"/>
</dbReference>
<dbReference type="OrthoDB" id="568335at2"/>
<feature type="domain" description="Integrase catalytic" evidence="2">
    <location>
        <begin position="165"/>
        <end position="339"/>
    </location>
</feature>
<evidence type="ECO:0000313" key="3">
    <source>
        <dbReference type="EMBL" id="CDZ86971.1"/>
    </source>
</evidence>
<evidence type="ECO:0000256" key="1">
    <source>
        <dbReference type="SAM" id="MobiDB-lite"/>
    </source>
</evidence>
<dbReference type="GO" id="GO:0015074">
    <property type="term" value="P:DNA integration"/>
    <property type="evidence" value="ECO:0007669"/>
    <property type="project" value="InterPro"/>
</dbReference>
<dbReference type="PROSITE" id="PS50994">
    <property type="entry name" value="INTEGRASE"/>
    <property type="match status" value="1"/>
</dbReference>
<dbReference type="InterPro" id="IPR012337">
    <property type="entry name" value="RNaseH-like_sf"/>
</dbReference>
<dbReference type="PANTHER" id="PTHR35004">
    <property type="entry name" value="TRANSPOSASE RV3428C-RELATED"/>
    <property type="match status" value="1"/>
</dbReference>
<accession>A0A098BGY9</accession>
<dbReference type="eggNOG" id="COG2801">
    <property type="taxonomic scope" value="Bacteria"/>
</dbReference>
<dbReference type="NCBIfam" id="NF033577">
    <property type="entry name" value="transpos_IS481"/>
    <property type="match status" value="1"/>
</dbReference>
<dbReference type="PANTHER" id="PTHR35004:SF6">
    <property type="entry name" value="TRANSPOSASE"/>
    <property type="match status" value="1"/>
</dbReference>
<dbReference type="EMBL" id="CCSD01000025">
    <property type="protein sequence ID" value="CDZ86971.1"/>
    <property type="molecule type" value="Genomic_DNA"/>
</dbReference>
<sequence length="348" mass="39272">MGSTTNSSAERKNPSVLHRNAPLSVEGRRRLVERCQTRPLSHVAAEMGISRACASKWMARYREHGELGLLDRPSVPHHQPTATPAETVTRIETLRRTRKWSAARIAHELGADGITISVRTVSRHLAHLGLNRRKFLDPNGENNREPRRIIARWPGHMVHVDIKKVGRIPDGGGWRVHGRGSNQAKKVERAKTAGARAGYVYLHSAVDGFSRLAYTEALNDEKAATAIGFMHRARVFFAAHGIVHIHRVVTDNGSCYRAKDFAKVLHGGRHQRITPYTPRHNGKVERYNRILSEEFLYARVWASERQRAQALHVWNVHYNYHRPHTAVGNRPPASKLRTGVTNVMASYS</sequence>
<dbReference type="Pfam" id="PF13683">
    <property type="entry name" value="rve_3"/>
    <property type="match status" value="1"/>
</dbReference>
<protein>
    <submittedName>
        <fullName evidence="3">Transposase</fullName>
    </submittedName>
</protein>
<organism evidence="3 4">
    <name type="scientific">Rhodococcus ruber</name>
    <dbReference type="NCBI Taxonomy" id="1830"/>
    <lineage>
        <taxon>Bacteria</taxon>
        <taxon>Bacillati</taxon>
        <taxon>Actinomycetota</taxon>
        <taxon>Actinomycetes</taxon>
        <taxon>Mycobacteriales</taxon>
        <taxon>Nocardiaceae</taxon>
        <taxon>Rhodococcus</taxon>
    </lineage>
</organism>
<dbReference type="InterPro" id="IPR036397">
    <property type="entry name" value="RNaseH_sf"/>
</dbReference>
<dbReference type="SUPFAM" id="SSF53098">
    <property type="entry name" value="Ribonuclease H-like"/>
    <property type="match status" value="1"/>
</dbReference>
<reference evidence="3 4" key="1">
    <citation type="journal article" date="2014" name="Genome Announc.">
        <title>Draft Genome Sequence of Propane- and Butane-Oxidizing Actinobacterium Rhodococcus ruber IEGM 231.</title>
        <authorList>
            <person name="Ivshina I.B."/>
            <person name="Kuyukina M.S."/>
            <person name="Krivoruchko A.V."/>
            <person name="Barbe V."/>
            <person name="Fischer C."/>
        </authorList>
    </citation>
    <scope>NUCLEOTIDE SEQUENCE [LARGE SCALE GENOMIC DNA]</scope>
</reference>
<dbReference type="AlphaFoldDB" id="A0A098BGY9"/>
<dbReference type="GO" id="GO:0003676">
    <property type="term" value="F:nucleic acid binding"/>
    <property type="evidence" value="ECO:0007669"/>
    <property type="project" value="InterPro"/>
</dbReference>
<dbReference type="InterPro" id="IPR009057">
    <property type="entry name" value="Homeodomain-like_sf"/>
</dbReference>
<dbReference type="Proteomes" id="UP000042997">
    <property type="component" value="Unassembled WGS sequence"/>
</dbReference>
<proteinExistence type="predicted"/>
<dbReference type="Gene3D" id="3.30.420.10">
    <property type="entry name" value="Ribonuclease H-like superfamily/Ribonuclease H"/>
    <property type="match status" value="1"/>
</dbReference>
<name>A0A098BGY9_9NOCA</name>
<gene>
    <name evidence="3" type="ORF">RHRU231_170001</name>
</gene>